<protein>
    <submittedName>
        <fullName evidence="1">Uncharacterized protein</fullName>
    </submittedName>
</protein>
<keyword evidence="2" id="KW-1185">Reference proteome</keyword>
<dbReference type="SUPFAM" id="SSF52047">
    <property type="entry name" value="RNI-like"/>
    <property type="match status" value="1"/>
</dbReference>
<dbReference type="Proteomes" id="UP000827284">
    <property type="component" value="Unassembled WGS sequence"/>
</dbReference>
<comment type="caution">
    <text evidence="1">The sequence shown here is derived from an EMBL/GenBank/DDBJ whole genome shotgun (WGS) entry which is preliminary data.</text>
</comment>
<dbReference type="EMBL" id="BQFW01000013">
    <property type="protein sequence ID" value="GJJ77244.1"/>
    <property type="molecule type" value="Genomic_DNA"/>
</dbReference>
<sequence>MARLHPLDLPEIRNHLALFLPRHELTVCARLSHVWYYSLLPYIWSELRIVPVGSFCSKNIPPLALARGSSCIQKLDYIGKPKTHLGSLHCPKLKHLTLHWYDQFVLDFIRRHRITLKGLTFAVIKDQDENKQNNHEFWETAMSCPRLESLSVSGVHITRQDLPHFWGLWSQLTFLKLSMLDIHLPGLEESSGAVFTRIKELELDGVGGRTQLQLLAWCPELVSLIWRRPFHHVSDSFSSDLKSIGNLLSDYTQYCPKLIRLTVEVNATSADDEILPFLKSRSNAPIERLSLKKNWFGEATWSHLQQSHHRHKLKILELKGVRGKMVQEILCSLPNLTSISAPWIQDIDMIEDPRPWVCLGLTRWSICIDLVQKETSQRMVFERLGTLQSLETLDLAKVESRGKNHRPLGNVQFLSFGLDHGLDSLRNLRKLNCLSLLETPQEMDAEDLYWMLENWPRLGHLYGTLHPDGLMGQTLRGILVAGMVLPRIDCGVSVS</sequence>
<gene>
    <name evidence="1" type="ORF">EMPS_09603</name>
</gene>
<reference evidence="1" key="1">
    <citation type="submission" date="2021-11" db="EMBL/GenBank/DDBJ databases">
        <authorList>
            <person name="Herlambang A."/>
            <person name="Guo Y."/>
            <person name="Takashima Y."/>
            <person name="Nishizawa T."/>
        </authorList>
    </citation>
    <scope>NUCLEOTIDE SEQUENCE</scope>
    <source>
        <strain evidence="1">E1425</strain>
    </source>
</reference>
<name>A0A9P3M0F4_9FUNG</name>
<evidence type="ECO:0000313" key="1">
    <source>
        <dbReference type="EMBL" id="GJJ77244.1"/>
    </source>
</evidence>
<proteinExistence type="predicted"/>
<reference evidence="1" key="2">
    <citation type="journal article" date="2022" name="Microbiol. Resour. Announc.">
        <title>Whole-Genome Sequence of Entomortierella parvispora E1425, a Mucoromycotan Fungus Associated with Burkholderiaceae-Related Endosymbiotic Bacteria.</title>
        <authorList>
            <person name="Herlambang A."/>
            <person name="Guo Y."/>
            <person name="Takashima Y."/>
            <person name="Narisawa K."/>
            <person name="Ohta H."/>
            <person name="Nishizawa T."/>
        </authorList>
    </citation>
    <scope>NUCLEOTIDE SEQUENCE</scope>
    <source>
        <strain evidence="1">E1425</strain>
    </source>
</reference>
<dbReference type="OrthoDB" id="2354556at2759"/>
<dbReference type="InterPro" id="IPR032675">
    <property type="entry name" value="LRR_dom_sf"/>
</dbReference>
<dbReference type="Gene3D" id="3.80.10.10">
    <property type="entry name" value="Ribonuclease Inhibitor"/>
    <property type="match status" value="2"/>
</dbReference>
<evidence type="ECO:0000313" key="2">
    <source>
        <dbReference type="Proteomes" id="UP000827284"/>
    </source>
</evidence>
<accession>A0A9P3M0F4</accession>
<dbReference type="AlphaFoldDB" id="A0A9P3M0F4"/>
<organism evidence="1 2">
    <name type="scientific">Entomortierella parvispora</name>
    <dbReference type="NCBI Taxonomy" id="205924"/>
    <lineage>
        <taxon>Eukaryota</taxon>
        <taxon>Fungi</taxon>
        <taxon>Fungi incertae sedis</taxon>
        <taxon>Mucoromycota</taxon>
        <taxon>Mortierellomycotina</taxon>
        <taxon>Mortierellomycetes</taxon>
        <taxon>Mortierellales</taxon>
        <taxon>Mortierellaceae</taxon>
        <taxon>Entomortierella</taxon>
    </lineage>
</organism>